<dbReference type="GO" id="GO:0042597">
    <property type="term" value="C:periplasmic space"/>
    <property type="evidence" value="ECO:0007669"/>
    <property type="project" value="UniProtKB-SubCell"/>
</dbReference>
<dbReference type="UniPathway" id="UPA00286"/>
<comment type="subcellular location">
    <subcellularLocation>
        <location evidence="1">Periplasm</location>
    </subcellularLocation>
</comment>
<name>A0A7W6Q901_9HYPH</name>
<sequence>MMQANFFSTVRLLSIFSIFGMAALTCALSSVTSVSAGEILYKCEELEEKSPQTSIAVKVYQGYGGWFFREGDMENMYELSAETLDAFKDVNDALRYRGIHLILVPMLPRGVAGAQFIPNGGIFSDMFYDPAFSAEQFRAMVQSLRGAGIDAVDITKIKDTKPEFDWSAYYLKRDIHWTPEGAQVVAEALAERIRDVVGDITDAVEFKTEMTGKVAPIRFNMGKALNEVCQDKIPPESVTGYSTKRNVDSLDELLTEGDEPGRELVHVVGTSFTDERMDFNFNGFLREALKHDVSGFSIAGGGLTQSIYGWTQNANGLAKKPEVLVWEYSDLQSVLRSVDYVDESIVPAIVGDCDDKLKLAEKAFDEADTVDLDLPALVGKASDHYLVYEFTNKALTGFQSSYSYANGPAKNVSFQNPSRVSGLARLYQALPGGTRNAPVHVRLKIEGPAKSAGSVKLCRYPERIFQSAATSN</sequence>
<dbReference type="GO" id="GO:0042121">
    <property type="term" value="P:alginic acid biosynthetic process"/>
    <property type="evidence" value="ECO:0007669"/>
    <property type="project" value="UniProtKB-UniPathway"/>
</dbReference>
<feature type="domain" description="AlgX/AlgJ SGNH hydrolase-like" evidence="8">
    <location>
        <begin position="59"/>
        <end position="328"/>
    </location>
</feature>
<evidence type="ECO:0000256" key="1">
    <source>
        <dbReference type="ARBA" id="ARBA00004418"/>
    </source>
</evidence>
<evidence type="ECO:0000256" key="6">
    <source>
        <dbReference type="ARBA" id="ARBA00022841"/>
    </source>
</evidence>
<dbReference type="InterPro" id="IPR034655">
    <property type="entry name" value="AlgX_N"/>
</dbReference>
<comment type="caution">
    <text evidence="9">The sequence shown here is derived from an EMBL/GenBank/DDBJ whole genome shotgun (WGS) entry which is preliminary data.</text>
</comment>
<dbReference type="EMBL" id="JACIFV010000010">
    <property type="protein sequence ID" value="MBB4193053.1"/>
    <property type="molecule type" value="Genomic_DNA"/>
</dbReference>
<dbReference type="SUPFAM" id="SSF52266">
    <property type="entry name" value="SGNH hydrolase"/>
    <property type="match status" value="1"/>
</dbReference>
<accession>A0A7W6Q901</accession>
<dbReference type="GO" id="GO:0016788">
    <property type="term" value="F:hydrolase activity, acting on ester bonds"/>
    <property type="evidence" value="ECO:0007669"/>
    <property type="project" value="UniProtKB-ARBA"/>
</dbReference>
<protein>
    <recommendedName>
        <fullName evidence="8">AlgX/AlgJ SGNH hydrolase-like domain-containing protein</fullName>
    </recommendedName>
</protein>
<keyword evidence="5" id="KW-0574">Periplasm</keyword>
<evidence type="ECO:0000313" key="9">
    <source>
        <dbReference type="EMBL" id="MBB4193053.1"/>
    </source>
</evidence>
<reference evidence="9 10" key="1">
    <citation type="submission" date="2020-08" db="EMBL/GenBank/DDBJ databases">
        <title>Genomic Encyclopedia of Type Strains, Phase IV (KMG-V): Genome sequencing to study the core and pangenomes of soil and plant-associated prokaryotes.</title>
        <authorList>
            <person name="Whitman W."/>
        </authorList>
    </citation>
    <scope>NUCLEOTIDE SEQUENCE [LARGE SCALE GENOMIC DNA]</scope>
    <source>
        <strain evidence="9 10">SEMIA 4074</strain>
    </source>
</reference>
<evidence type="ECO:0000256" key="3">
    <source>
        <dbReference type="ARBA" id="ARBA00022679"/>
    </source>
</evidence>
<feature type="chain" id="PRO_5030902482" description="AlgX/AlgJ SGNH hydrolase-like domain-containing protein" evidence="7">
    <location>
        <begin position="23"/>
        <end position="472"/>
    </location>
</feature>
<keyword evidence="4 7" id="KW-0732">Signal</keyword>
<evidence type="ECO:0000256" key="4">
    <source>
        <dbReference type="ARBA" id="ARBA00022729"/>
    </source>
</evidence>
<feature type="signal peptide" evidence="7">
    <location>
        <begin position="1"/>
        <end position="22"/>
    </location>
</feature>
<gene>
    <name evidence="9" type="ORF">GGD53_003217</name>
</gene>
<dbReference type="Pfam" id="PF16822">
    <property type="entry name" value="ALGX"/>
    <property type="match status" value="1"/>
</dbReference>
<comment type="pathway">
    <text evidence="2">Glycan biosynthesis; alginate biosynthesis.</text>
</comment>
<dbReference type="InterPro" id="IPR036514">
    <property type="entry name" value="SGNH_hydro_sf"/>
</dbReference>
<dbReference type="RefSeq" id="WP_184457498.1">
    <property type="nucleotide sequence ID" value="NZ_JACIFV010000010.1"/>
</dbReference>
<keyword evidence="10" id="KW-1185">Reference proteome</keyword>
<evidence type="ECO:0000256" key="7">
    <source>
        <dbReference type="SAM" id="SignalP"/>
    </source>
</evidence>
<dbReference type="Gene3D" id="3.40.50.1110">
    <property type="entry name" value="SGNH hydrolase"/>
    <property type="match status" value="1"/>
</dbReference>
<dbReference type="AlphaFoldDB" id="A0A7W6Q901"/>
<proteinExistence type="predicted"/>
<evidence type="ECO:0000256" key="2">
    <source>
        <dbReference type="ARBA" id="ARBA00005182"/>
    </source>
</evidence>
<evidence type="ECO:0000256" key="5">
    <source>
        <dbReference type="ARBA" id="ARBA00022764"/>
    </source>
</evidence>
<organism evidence="9 10">
    <name type="scientific">Rhizobium aethiopicum</name>
    <dbReference type="NCBI Taxonomy" id="1138170"/>
    <lineage>
        <taxon>Bacteria</taxon>
        <taxon>Pseudomonadati</taxon>
        <taxon>Pseudomonadota</taxon>
        <taxon>Alphaproteobacteria</taxon>
        <taxon>Hyphomicrobiales</taxon>
        <taxon>Rhizobiaceae</taxon>
        <taxon>Rhizobium/Agrobacterium group</taxon>
        <taxon>Rhizobium</taxon>
    </lineage>
</organism>
<dbReference type="CDD" id="cd14441">
    <property type="entry name" value="AlgX_N"/>
    <property type="match status" value="1"/>
</dbReference>
<keyword evidence="3" id="KW-0808">Transferase</keyword>
<dbReference type="Proteomes" id="UP000524492">
    <property type="component" value="Unassembled WGS sequence"/>
</dbReference>
<keyword evidence="6" id="KW-0016">Alginate biosynthesis</keyword>
<evidence type="ECO:0000313" key="10">
    <source>
        <dbReference type="Proteomes" id="UP000524492"/>
    </source>
</evidence>
<dbReference type="GO" id="GO:0016740">
    <property type="term" value="F:transferase activity"/>
    <property type="evidence" value="ECO:0007669"/>
    <property type="project" value="UniProtKB-KW"/>
</dbReference>
<evidence type="ECO:0000259" key="8">
    <source>
        <dbReference type="Pfam" id="PF16822"/>
    </source>
</evidence>
<dbReference type="InterPro" id="IPR031811">
    <property type="entry name" value="ALGX/ALGJ_SGNH-like"/>
</dbReference>